<dbReference type="Pfam" id="PF01023">
    <property type="entry name" value="S_100"/>
    <property type="match status" value="1"/>
</dbReference>
<proteinExistence type="evidence at transcript level"/>
<dbReference type="CDD" id="cd00213">
    <property type="entry name" value="S-100"/>
    <property type="match status" value="1"/>
</dbReference>
<dbReference type="InterPro" id="IPR018247">
    <property type="entry name" value="EF_Hand_1_Ca_BS"/>
</dbReference>
<dbReference type="GeneID" id="103182047"/>
<reference evidence="4" key="1">
    <citation type="journal article" date="2012" name="PLoS ONE">
        <title>Sequencing and Analysis of Full-Length cDNAs, 5'-ESTs and 3'-ESTs from a Cartilaginous Fish, the Elephant Shark (Callorhinchus milii).</title>
        <authorList>
            <person name="Tan Y.Y."/>
            <person name="Kodzius R."/>
            <person name="Tay B.H."/>
            <person name="Tay A."/>
            <person name="Brenner S."/>
            <person name="Venkatesh B."/>
        </authorList>
    </citation>
    <scope>NUCLEOTIDE SEQUENCE</scope>
    <source>
        <tissue evidence="4">Gills</tissue>
    </source>
</reference>
<dbReference type="EMBL" id="JX052510">
    <property type="protein sequence ID" value="AFK10738.1"/>
    <property type="molecule type" value="mRNA"/>
</dbReference>
<dbReference type="KEGG" id="cmk:103182047"/>
<organism evidence="4">
    <name type="scientific">Callorhinchus milii</name>
    <name type="common">Ghost shark</name>
    <dbReference type="NCBI Taxonomy" id="7868"/>
    <lineage>
        <taxon>Eukaryota</taxon>
        <taxon>Metazoa</taxon>
        <taxon>Chordata</taxon>
        <taxon>Craniata</taxon>
        <taxon>Vertebrata</taxon>
        <taxon>Chondrichthyes</taxon>
        <taxon>Holocephali</taxon>
        <taxon>Chimaeriformes</taxon>
        <taxon>Callorhinchidae</taxon>
        <taxon>Callorhinchus</taxon>
    </lineage>
</organism>
<dbReference type="PANTHER" id="PTHR11639:SF134">
    <property type="entry name" value="PROTEIN S100-A1-RELATED"/>
    <property type="match status" value="1"/>
</dbReference>
<keyword evidence="2" id="KW-0106">Calcium</keyword>
<comment type="similarity">
    <text evidence="1">Belongs to the S-100 family.</text>
</comment>
<dbReference type="InterPro" id="IPR011992">
    <property type="entry name" value="EF-hand-dom_pair"/>
</dbReference>
<evidence type="ECO:0000313" key="4">
    <source>
        <dbReference type="EMBL" id="AFK10738.1"/>
    </source>
</evidence>
<dbReference type="InterPro" id="IPR034325">
    <property type="entry name" value="S-100_dom"/>
</dbReference>
<evidence type="ECO:0000256" key="2">
    <source>
        <dbReference type="ARBA" id="ARBA00022837"/>
    </source>
</evidence>
<dbReference type="PROSITE" id="PS00018">
    <property type="entry name" value="EF_HAND_1"/>
    <property type="match status" value="1"/>
</dbReference>
<evidence type="ECO:0000256" key="1">
    <source>
        <dbReference type="ARBA" id="ARBA00007323"/>
    </source>
</evidence>
<dbReference type="GO" id="GO:0005509">
    <property type="term" value="F:calcium ion binding"/>
    <property type="evidence" value="ECO:0007669"/>
    <property type="project" value="InterPro"/>
</dbReference>
<feature type="domain" description="EF-hand" evidence="3">
    <location>
        <begin position="49"/>
        <end position="84"/>
    </location>
</feature>
<dbReference type="RefSeq" id="NP_001279860.1">
    <property type="nucleotide sequence ID" value="NM_001292931.1"/>
</dbReference>
<dbReference type="SMART" id="SM01394">
    <property type="entry name" value="S_100"/>
    <property type="match status" value="1"/>
</dbReference>
<dbReference type="SUPFAM" id="SSF47473">
    <property type="entry name" value="EF-hand"/>
    <property type="match status" value="1"/>
</dbReference>
<dbReference type="AlphaFoldDB" id="K4FRX7"/>
<dbReference type="PROSITE" id="PS50222">
    <property type="entry name" value="EF_HAND_2"/>
    <property type="match status" value="1"/>
</dbReference>
<dbReference type="GO" id="GO:0046914">
    <property type="term" value="F:transition metal ion binding"/>
    <property type="evidence" value="ECO:0007669"/>
    <property type="project" value="InterPro"/>
</dbReference>
<name>K4FRX7_CALMI</name>
<accession>K4FRX7</accession>
<dbReference type="OrthoDB" id="9909924at2759"/>
<dbReference type="PANTHER" id="PTHR11639">
    <property type="entry name" value="S100 CALCIUM-BINDING PROTEIN"/>
    <property type="match status" value="1"/>
</dbReference>
<dbReference type="InterPro" id="IPR002048">
    <property type="entry name" value="EF_hand_dom"/>
</dbReference>
<dbReference type="InterPro" id="IPR013787">
    <property type="entry name" value="S100_Ca-bd_sub"/>
</dbReference>
<evidence type="ECO:0000259" key="3">
    <source>
        <dbReference type="PROSITE" id="PS50222"/>
    </source>
</evidence>
<dbReference type="Gene3D" id="1.10.238.10">
    <property type="entry name" value="EF-hand"/>
    <property type="match status" value="1"/>
</dbReference>
<sequence>MSQLDKLMDKIIDLFQHYAKKEGCIYTLNKAEAKELITKEFLGECKEKNTQQKMEQYMTQLDNNQDGEVTFIEFMSLVSIFTVFTNYDLMGCQVPAPPKGKC</sequence>
<protein>
    <recommendedName>
        <fullName evidence="3">EF-hand domain-containing protein</fullName>
    </recommendedName>
</protein>